<dbReference type="GO" id="GO:0005739">
    <property type="term" value="C:mitochondrion"/>
    <property type="evidence" value="ECO:0007669"/>
    <property type="project" value="TreeGrafter"/>
</dbReference>
<evidence type="ECO:0000256" key="2">
    <source>
        <dbReference type="ARBA" id="ARBA00012695"/>
    </source>
</evidence>
<comment type="function">
    <text evidence="5">Converts proline to delta-1-pyrroline-5-carboxylate.</text>
</comment>
<keyword evidence="4 5" id="KW-0642">Proline metabolism</keyword>
<dbReference type="InterPro" id="IPR029041">
    <property type="entry name" value="FAD-linked_oxidoreductase-like"/>
</dbReference>
<accession>A0A9N9BFM0</accession>
<gene>
    <name evidence="8" type="ORF">DEBURN_LOCUS7645</name>
</gene>
<keyword evidence="3 5" id="KW-0560">Oxidoreductase</keyword>
<sequence>MFGRALLKNSFKNVYFNMRRKTSFVTINSVTKIDIKSPRPKSSFFSNSSFIHYRLLEEPKEFLILSKGVPRELESSREELTRELSTELSTESSRGVSPGIIPSFDEANYTFLRNKSLSELIRSLVVGKLCSIRWLVNHAEDLIKFSERLYLVQPTYWIIRKTFFAHFCGQDDIKDFEDLMNRLEKICELARERNVKILIDAEQTYFQPAIDLISIKLASKFNKSNHHDREERKRDERDEGGGGGKRDAIVFNTYQMYLKDSFTRLKRDFELSRRENFVFAAKLVRGAYMVGERLMAQKYGYPSPIHDNIEDTHKSYNEA</sequence>
<dbReference type="PANTHER" id="PTHR13914:SF0">
    <property type="entry name" value="PROLINE DEHYDROGENASE 1, MITOCHONDRIAL"/>
    <property type="match status" value="1"/>
</dbReference>
<feature type="domain" description="Proline dehydrogenase" evidence="7">
    <location>
        <begin position="149"/>
        <end position="318"/>
    </location>
</feature>
<proteinExistence type="inferred from homology"/>
<dbReference type="Proteomes" id="UP000789706">
    <property type="component" value="Unassembled WGS sequence"/>
</dbReference>
<evidence type="ECO:0000256" key="3">
    <source>
        <dbReference type="ARBA" id="ARBA00023002"/>
    </source>
</evidence>
<name>A0A9N9BFM0_9GLOM</name>
<feature type="region of interest" description="Disordered" evidence="6">
    <location>
        <begin position="224"/>
        <end position="246"/>
    </location>
</feature>
<organism evidence="8 9">
    <name type="scientific">Diversispora eburnea</name>
    <dbReference type="NCBI Taxonomy" id="1213867"/>
    <lineage>
        <taxon>Eukaryota</taxon>
        <taxon>Fungi</taxon>
        <taxon>Fungi incertae sedis</taxon>
        <taxon>Mucoromycota</taxon>
        <taxon>Glomeromycotina</taxon>
        <taxon>Glomeromycetes</taxon>
        <taxon>Diversisporales</taxon>
        <taxon>Diversisporaceae</taxon>
        <taxon>Diversispora</taxon>
    </lineage>
</organism>
<comment type="similarity">
    <text evidence="1 5">Belongs to the proline oxidase family.</text>
</comment>
<keyword evidence="5" id="KW-0285">Flavoprotein</keyword>
<keyword evidence="5" id="KW-0274">FAD</keyword>
<dbReference type="AlphaFoldDB" id="A0A9N9BFM0"/>
<evidence type="ECO:0000259" key="7">
    <source>
        <dbReference type="Pfam" id="PF01619"/>
    </source>
</evidence>
<protein>
    <recommendedName>
        <fullName evidence="2 5">Proline dehydrogenase</fullName>
        <ecNumber evidence="2 5">1.5.5.2</ecNumber>
    </recommendedName>
</protein>
<dbReference type="GO" id="GO:0004657">
    <property type="term" value="F:proline dehydrogenase activity"/>
    <property type="evidence" value="ECO:0007669"/>
    <property type="project" value="UniProtKB-EC"/>
</dbReference>
<keyword evidence="9" id="KW-1185">Reference proteome</keyword>
<dbReference type="EC" id="1.5.5.2" evidence="2 5"/>
<feature type="compositionally biased region" description="Basic and acidic residues" evidence="6">
    <location>
        <begin position="225"/>
        <end position="246"/>
    </location>
</feature>
<evidence type="ECO:0000256" key="6">
    <source>
        <dbReference type="SAM" id="MobiDB-lite"/>
    </source>
</evidence>
<evidence type="ECO:0000256" key="4">
    <source>
        <dbReference type="ARBA" id="ARBA00023062"/>
    </source>
</evidence>
<dbReference type="PANTHER" id="PTHR13914">
    <property type="entry name" value="PROLINE OXIDASE"/>
    <property type="match status" value="1"/>
</dbReference>
<reference evidence="8" key="1">
    <citation type="submission" date="2021-06" db="EMBL/GenBank/DDBJ databases">
        <authorList>
            <person name="Kallberg Y."/>
            <person name="Tangrot J."/>
            <person name="Rosling A."/>
        </authorList>
    </citation>
    <scope>NUCLEOTIDE SEQUENCE</scope>
    <source>
        <strain evidence="8">AZ414A</strain>
    </source>
</reference>
<dbReference type="Gene3D" id="3.20.20.220">
    <property type="match status" value="1"/>
</dbReference>
<dbReference type="InterPro" id="IPR015659">
    <property type="entry name" value="Proline_oxidase"/>
</dbReference>
<dbReference type="Pfam" id="PF01619">
    <property type="entry name" value="Pro_dh"/>
    <property type="match status" value="1"/>
</dbReference>
<dbReference type="SUPFAM" id="SSF51730">
    <property type="entry name" value="FAD-linked oxidoreductase"/>
    <property type="match status" value="1"/>
</dbReference>
<evidence type="ECO:0000256" key="5">
    <source>
        <dbReference type="RuleBase" id="RU364054"/>
    </source>
</evidence>
<dbReference type="InterPro" id="IPR002872">
    <property type="entry name" value="Proline_DH_dom"/>
</dbReference>
<dbReference type="GO" id="GO:0010133">
    <property type="term" value="P:L-proline catabolic process to L-glutamate"/>
    <property type="evidence" value="ECO:0007669"/>
    <property type="project" value="TreeGrafter"/>
</dbReference>
<dbReference type="OrthoDB" id="2441180at2759"/>
<evidence type="ECO:0000313" key="8">
    <source>
        <dbReference type="EMBL" id="CAG8562200.1"/>
    </source>
</evidence>
<dbReference type="GO" id="GO:0071949">
    <property type="term" value="F:FAD binding"/>
    <property type="evidence" value="ECO:0007669"/>
    <property type="project" value="TreeGrafter"/>
</dbReference>
<evidence type="ECO:0000313" key="9">
    <source>
        <dbReference type="Proteomes" id="UP000789706"/>
    </source>
</evidence>
<evidence type="ECO:0000256" key="1">
    <source>
        <dbReference type="ARBA" id="ARBA00005869"/>
    </source>
</evidence>
<comment type="cofactor">
    <cofactor evidence="5">
        <name>FAD</name>
        <dbReference type="ChEBI" id="CHEBI:57692"/>
    </cofactor>
</comment>
<comment type="catalytic activity">
    <reaction evidence="5">
        <text>L-proline + a quinone = (S)-1-pyrroline-5-carboxylate + a quinol + H(+)</text>
        <dbReference type="Rhea" id="RHEA:23784"/>
        <dbReference type="ChEBI" id="CHEBI:15378"/>
        <dbReference type="ChEBI" id="CHEBI:17388"/>
        <dbReference type="ChEBI" id="CHEBI:24646"/>
        <dbReference type="ChEBI" id="CHEBI:60039"/>
        <dbReference type="ChEBI" id="CHEBI:132124"/>
        <dbReference type="EC" id="1.5.5.2"/>
    </reaction>
</comment>
<dbReference type="EMBL" id="CAJVPK010000960">
    <property type="protein sequence ID" value="CAG8562200.1"/>
    <property type="molecule type" value="Genomic_DNA"/>
</dbReference>
<comment type="caution">
    <text evidence="8">The sequence shown here is derived from an EMBL/GenBank/DDBJ whole genome shotgun (WGS) entry which is preliminary data.</text>
</comment>